<accession>V4PK86</accession>
<organism evidence="3 4">
    <name type="scientific">Asticcacaulis benevestitus DSM 16100 = ATCC BAA-896</name>
    <dbReference type="NCBI Taxonomy" id="1121022"/>
    <lineage>
        <taxon>Bacteria</taxon>
        <taxon>Pseudomonadati</taxon>
        <taxon>Pseudomonadota</taxon>
        <taxon>Alphaproteobacteria</taxon>
        <taxon>Caulobacterales</taxon>
        <taxon>Caulobacteraceae</taxon>
        <taxon>Asticcacaulis</taxon>
    </lineage>
</organism>
<dbReference type="SUPFAM" id="SSF63380">
    <property type="entry name" value="Riboflavin synthase domain-like"/>
    <property type="match status" value="1"/>
</dbReference>
<dbReference type="Gene3D" id="2.40.30.10">
    <property type="entry name" value="Translation factors"/>
    <property type="match status" value="1"/>
</dbReference>
<sequence>MDTHIDGRSITRVRYETRLRELTVTGVRQLTPHLIRIGLHGDFDGFQSLGFDDHVKLFFPDPETGILTLPVMGAVPEDPKPVMRDYTPRQFDAKSQTLDIEFALHDAGPASLWAMNARVGDLLTIGGPRGSTLIPQTFDGYVMIGDDTALPAIARRLEEMPAGTPVCVVAEVDSLDDRLHFNTHADLRVHWVYRQATQNNSLLEALRGLHLPQNDVHIWVACESSQAKLIRTHLIEDHGARPQWIRASGYWRKGDAGAHDTIGD</sequence>
<dbReference type="Pfam" id="PF08021">
    <property type="entry name" value="FAD_binding_9"/>
    <property type="match status" value="1"/>
</dbReference>
<keyword evidence="4" id="KW-1185">Reference proteome</keyword>
<evidence type="ECO:0000313" key="3">
    <source>
        <dbReference type="EMBL" id="ESQ94397.1"/>
    </source>
</evidence>
<dbReference type="AlphaFoldDB" id="V4PK86"/>
<evidence type="ECO:0000259" key="2">
    <source>
        <dbReference type="PROSITE" id="PS51384"/>
    </source>
</evidence>
<evidence type="ECO:0000313" key="4">
    <source>
        <dbReference type="Proteomes" id="UP000017837"/>
    </source>
</evidence>
<dbReference type="PROSITE" id="PS51384">
    <property type="entry name" value="FAD_FR"/>
    <property type="match status" value="1"/>
</dbReference>
<evidence type="ECO:0000256" key="1">
    <source>
        <dbReference type="ARBA" id="ARBA00035644"/>
    </source>
</evidence>
<dbReference type="InterPro" id="IPR007037">
    <property type="entry name" value="SIP_rossman_dom"/>
</dbReference>
<comment type="similarity">
    <text evidence="1">Belongs to the SIP oxidoreductase family.</text>
</comment>
<protein>
    <recommendedName>
        <fullName evidence="2">FAD-binding FR-type domain-containing protein</fullName>
    </recommendedName>
</protein>
<reference evidence="3 4" key="1">
    <citation type="journal article" date="2014" name="Nature">
        <title>Sequential evolution of bacterial morphology by co-option of a developmental regulator.</title>
        <authorList>
            <person name="Jiang C."/>
            <person name="Brown P.J."/>
            <person name="Ducret A."/>
            <person name="Brun Y.V."/>
        </authorList>
    </citation>
    <scope>NUCLEOTIDE SEQUENCE [LARGE SCALE GENOMIC DNA]</scope>
    <source>
        <strain evidence="3 4">DSM 16100</strain>
    </source>
</reference>
<dbReference type="EMBL" id="AWGB01000004">
    <property type="protein sequence ID" value="ESQ94397.1"/>
    <property type="molecule type" value="Genomic_DNA"/>
</dbReference>
<comment type="caution">
    <text evidence="3">The sequence shown here is derived from an EMBL/GenBank/DDBJ whole genome shotgun (WGS) entry which is preliminary data.</text>
</comment>
<dbReference type="InterPro" id="IPR017927">
    <property type="entry name" value="FAD-bd_FR_type"/>
</dbReference>
<dbReference type="PANTHER" id="PTHR30157">
    <property type="entry name" value="FERRIC REDUCTASE, NADPH-DEPENDENT"/>
    <property type="match status" value="1"/>
</dbReference>
<dbReference type="Gene3D" id="3.40.50.80">
    <property type="entry name" value="Nucleotide-binding domain of ferredoxin-NADP reductase (FNR) module"/>
    <property type="match status" value="1"/>
</dbReference>
<name>V4PK86_9CAUL</name>
<feature type="domain" description="FAD-binding FR-type" evidence="2">
    <location>
        <begin position="17"/>
        <end position="135"/>
    </location>
</feature>
<dbReference type="eggNOG" id="COG2375">
    <property type="taxonomic scope" value="Bacteria"/>
</dbReference>
<proteinExistence type="inferred from homology"/>
<dbReference type="Proteomes" id="UP000017837">
    <property type="component" value="Unassembled WGS sequence"/>
</dbReference>
<dbReference type="Pfam" id="PF04954">
    <property type="entry name" value="SIP"/>
    <property type="match status" value="1"/>
</dbReference>
<gene>
    <name evidence="3" type="ORF">ABENE_02505</name>
</gene>
<dbReference type="GO" id="GO:0016491">
    <property type="term" value="F:oxidoreductase activity"/>
    <property type="evidence" value="ECO:0007669"/>
    <property type="project" value="InterPro"/>
</dbReference>
<dbReference type="CDD" id="cd06193">
    <property type="entry name" value="siderophore_interacting"/>
    <property type="match status" value="1"/>
</dbReference>
<dbReference type="PANTHER" id="PTHR30157:SF0">
    <property type="entry name" value="NADPH-DEPENDENT FERRIC-CHELATE REDUCTASE"/>
    <property type="match status" value="1"/>
</dbReference>
<dbReference type="OrthoDB" id="9814826at2"/>
<dbReference type="RefSeq" id="WP_018080003.1">
    <property type="nucleotide sequence ID" value="NZ_AQWM01000001.1"/>
</dbReference>
<dbReference type="STRING" id="1121022.GCA_000376105_00326"/>
<dbReference type="InterPro" id="IPR039374">
    <property type="entry name" value="SIP_fam"/>
</dbReference>
<dbReference type="InterPro" id="IPR013113">
    <property type="entry name" value="SIP_FAD-bd"/>
</dbReference>
<dbReference type="InterPro" id="IPR039261">
    <property type="entry name" value="FNR_nucleotide-bd"/>
</dbReference>
<dbReference type="InterPro" id="IPR017938">
    <property type="entry name" value="Riboflavin_synthase-like_b-brl"/>
</dbReference>
<dbReference type="PATRIC" id="fig|1121022.4.peg.494"/>